<evidence type="ECO:0000256" key="1">
    <source>
        <dbReference type="SAM" id="MobiDB-lite"/>
    </source>
</evidence>
<protein>
    <submittedName>
        <fullName evidence="2">Uncharacterized protein</fullName>
    </submittedName>
</protein>
<gene>
    <name evidence="2" type="ordered locus">CNE_1c13860</name>
</gene>
<evidence type="ECO:0000313" key="3">
    <source>
        <dbReference type="Proteomes" id="UP000006798"/>
    </source>
</evidence>
<dbReference type="HOGENOM" id="CLU_3182689_0_0_4"/>
<feature type="compositionally biased region" description="Basic and acidic residues" evidence="1">
    <location>
        <begin position="1"/>
        <end position="12"/>
    </location>
</feature>
<organism evidence="2 3">
    <name type="scientific">Cupriavidus necator (strain ATCC 43291 / DSM 13513 / CCUG 52238 / LMG 8453 / N-1)</name>
    <name type="common">Ralstonia eutropha</name>
    <dbReference type="NCBI Taxonomy" id="1042878"/>
    <lineage>
        <taxon>Bacteria</taxon>
        <taxon>Pseudomonadati</taxon>
        <taxon>Pseudomonadota</taxon>
        <taxon>Betaproteobacteria</taxon>
        <taxon>Burkholderiales</taxon>
        <taxon>Burkholderiaceae</taxon>
        <taxon>Cupriavidus</taxon>
    </lineage>
</organism>
<accession>G0EST8</accession>
<dbReference type="AlphaFoldDB" id="G0EST8"/>
<name>G0EST8_CUPNN</name>
<dbReference type="EMBL" id="CP002877">
    <property type="protein sequence ID" value="AEI76735.1"/>
    <property type="molecule type" value="Genomic_DNA"/>
</dbReference>
<dbReference type="Proteomes" id="UP000006798">
    <property type="component" value="Chromosome 1"/>
</dbReference>
<reference evidence="2 3" key="1">
    <citation type="journal article" date="2011" name="J. Bacteriol.">
        <title>Complete genome sequence of the type strain Cupriavidus necator N-1.</title>
        <authorList>
            <person name="Poehlein A."/>
            <person name="Kusian B."/>
            <person name="Friedrich B."/>
            <person name="Daniel R."/>
            <person name="Bowien B."/>
        </authorList>
    </citation>
    <scope>NUCLEOTIDE SEQUENCE [LARGE SCALE GENOMIC DNA]</scope>
    <source>
        <strain evidence="3">ATCC 43291 / DSM 13513 / CCUG 52238 / LMG 8453 / N-1</strain>
    </source>
</reference>
<proteinExistence type="predicted"/>
<dbReference type="KEGG" id="cnc:CNE_1c13860"/>
<evidence type="ECO:0000313" key="2">
    <source>
        <dbReference type="EMBL" id="AEI76735.1"/>
    </source>
</evidence>
<sequence length="46" mass="5009">MRFNRESGRRGIGENPRIKKAAAMPTARRSRAAEMKKAGSNASGFS</sequence>
<feature type="region of interest" description="Disordered" evidence="1">
    <location>
        <begin position="1"/>
        <end position="46"/>
    </location>
</feature>